<dbReference type="Gene3D" id="3.30.1220.10">
    <property type="entry name" value="CobW-like, C-terminal domain"/>
    <property type="match status" value="1"/>
</dbReference>
<evidence type="ECO:0000256" key="5">
    <source>
        <dbReference type="ARBA" id="ARBA00049117"/>
    </source>
</evidence>
<dbReference type="Proteomes" id="UP000531594">
    <property type="component" value="Unassembled WGS sequence"/>
</dbReference>
<dbReference type="EMBL" id="JACHGK010000010">
    <property type="protein sequence ID" value="MBB6446262.1"/>
    <property type="molecule type" value="Genomic_DNA"/>
</dbReference>
<dbReference type="GO" id="GO:0000166">
    <property type="term" value="F:nucleotide binding"/>
    <property type="evidence" value="ECO:0007669"/>
    <property type="project" value="UniProtKB-KW"/>
</dbReference>
<accession>A0A7X0LX82</accession>
<dbReference type="InterPro" id="IPR036627">
    <property type="entry name" value="CobW-likC_sf"/>
</dbReference>
<dbReference type="Pfam" id="PF02492">
    <property type="entry name" value="cobW"/>
    <property type="match status" value="1"/>
</dbReference>
<dbReference type="CDD" id="cd03112">
    <property type="entry name" value="CobW-like"/>
    <property type="match status" value="1"/>
</dbReference>
<dbReference type="InterPro" id="IPR003495">
    <property type="entry name" value="CobW/HypB/UreG_nucleotide-bd"/>
</dbReference>
<evidence type="ECO:0000313" key="8">
    <source>
        <dbReference type="Proteomes" id="UP000531594"/>
    </source>
</evidence>
<comment type="similarity">
    <text evidence="4">Belongs to the SIMIBI class G3E GTPase family. ZNG1 subfamily.</text>
</comment>
<protein>
    <submittedName>
        <fullName evidence="7">G3E family GTPase</fullName>
    </submittedName>
</protein>
<comment type="caution">
    <text evidence="7">The sequence shown here is derived from an EMBL/GenBank/DDBJ whole genome shotgun (WGS) entry which is preliminary data.</text>
</comment>
<reference evidence="7 8" key="1">
    <citation type="submission" date="2020-08" db="EMBL/GenBank/DDBJ databases">
        <title>Genomic Encyclopedia of Type Strains, Phase IV (KMG-IV): sequencing the most valuable type-strain genomes for metagenomic binning, comparative biology and taxonomic classification.</title>
        <authorList>
            <person name="Goeker M."/>
        </authorList>
    </citation>
    <scope>NUCLEOTIDE SEQUENCE [LARGE SCALE GENOMIC DNA]</scope>
    <source>
        <strain evidence="7 8">DSM 5391</strain>
    </source>
</reference>
<dbReference type="SUPFAM" id="SSF52540">
    <property type="entry name" value="P-loop containing nucleoside triphosphate hydrolases"/>
    <property type="match status" value="1"/>
</dbReference>
<proteinExistence type="inferred from homology"/>
<sequence length="311" mass="35238">MKQVEIYILSGFLGAGKTTLLQQALAEEQRNGRKAAVVMNEIGQVSIDSDAVPNGTPLKELLNGCVCCTLSDKLEVQLSELLNQYDLDVIYIETTGAAHPVEVLDSCLSPQLADKVRIHSIITLIDAPAWLERQKLKIPLRKLVTEQAKHADIMILNKIDRITEKQLQEIEDELHLLNPKGLMIPTSFADIDFHKIQNAERIKRTEHEQTHAFNHLHMKTYVHSFSQPIDGQLFANFLRALPDNIYRIKGYVRFNGDPKTYLFQYAYGMPIHTASGLKMKTILVFIGDELDHEGLQKALSELEKNSREMPL</sequence>
<evidence type="ECO:0000256" key="4">
    <source>
        <dbReference type="ARBA" id="ARBA00034320"/>
    </source>
</evidence>
<dbReference type="PANTHER" id="PTHR13748:SF62">
    <property type="entry name" value="COBW DOMAIN-CONTAINING PROTEIN"/>
    <property type="match status" value="1"/>
</dbReference>
<dbReference type="PANTHER" id="PTHR13748">
    <property type="entry name" value="COBW-RELATED"/>
    <property type="match status" value="1"/>
</dbReference>
<dbReference type="InterPro" id="IPR051316">
    <property type="entry name" value="Zinc-reg_GTPase_activator"/>
</dbReference>
<dbReference type="GO" id="GO:0005737">
    <property type="term" value="C:cytoplasm"/>
    <property type="evidence" value="ECO:0007669"/>
    <property type="project" value="TreeGrafter"/>
</dbReference>
<dbReference type="AlphaFoldDB" id="A0A7X0LX82"/>
<dbReference type="SUPFAM" id="SSF90002">
    <property type="entry name" value="Hypothetical protein YjiA, C-terminal domain"/>
    <property type="match status" value="1"/>
</dbReference>
<organism evidence="7 8">
    <name type="scientific">Bacillus benzoevorans</name>
    <dbReference type="NCBI Taxonomy" id="1456"/>
    <lineage>
        <taxon>Bacteria</taxon>
        <taxon>Bacillati</taxon>
        <taxon>Bacillota</taxon>
        <taxon>Bacilli</taxon>
        <taxon>Bacillales</taxon>
        <taxon>Bacillaceae</taxon>
        <taxon>Bacillus</taxon>
    </lineage>
</organism>
<dbReference type="InterPro" id="IPR011629">
    <property type="entry name" value="CobW-like_C"/>
</dbReference>
<gene>
    <name evidence="7" type="ORF">HNR53_002919</name>
</gene>
<dbReference type="GO" id="GO:0016787">
    <property type="term" value="F:hydrolase activity"/>
    <property type="evidence" value="ECO:0007669"/>
    <property type="project" value="UniProtKB-KW"/>
</dbReference>
<dbReference type="SMART" id="SM00833">
    <property type="entry name" value="CobW_C"/>
    <property type="match status" value="1"/>
</dbReference>
<keyword evidence="1" id="KW-0547">Nucleotide-binding</keyword>
<evidence type="ECO:0000256" key="3">
    <source>
        <dbReference type="ARBA" id="ARBA00023186"/>
    </source>
</evidence>
<keyword evidence="3" id="KW-0143">Chaperone</keyword>
<feature type="domain" description="CobW C-terminal" evidence="6">
    <location>
        <begin position="218"/>
        <end position="303"/>
    </location>
</feature>
<dbReference type="InterPro" id="IPR027417">
    <property type="entry name" value="P-loop_NTPase"/>
</dbReference>
<keyword evidence="8" id="KW-1185">Reference proteome</keyword>
<dbReference type="RefSeq" id="WP_184527100.1">
    <property type="nucleotide sequence ID" value="NZ_JACHGK010000010.1"/>
</dbReference>
<keyword evidence="2" id="KW-0378">Hydrolase</keyword>
<evidence type="ECO:0000259" key="6">
    <source>
        <dbReference type="SMART" id="SM00833"/>
    </source>
</evidence>
<dbReference type="Pfam" id="PF07683">
    <property type="entry name" value="CobW_C"/>
    <property type="match status" value="1"/>
</dbReference>
<name>A0A7X0LX82_9BACI</name>
<evidence type="ECO:0000313" key="7">
    <source>
        <dbReference type="EMBL" id="MBB6446262.1"/>
    </source>
</evidence>
<evidence type="ECO:0000256" key="2">
    <source>
        <dbReference type="ARBA" id="ARBA00022801"/>
    </source>
</evidence>
<evidence type="ECO:0000256" key="1">
    <source>
        <dbReference type="ARBA" id="ARBA00022741"/>
    </source>
</evidence>
<comment type="catalytic activity">
    <reaction evidence="5">
        <text>GTP + H2O = GDP + phosphate + H(+)</text>
        <dbReference type="Rhea" id="RHEA:19669"/>
        <dbReference type="ChEBI" id="CHEBI:15377"/>
        <dbReference type="ChEBI" id="CHEBI:15378"/>
        <dbReference type="ChEBI" id="CHEBI:37565"/>
        <dbReference type="ChEBI" id="CHEBI:43474"/>
        <dbReference type="ChEBI" id="CHEBI:58189"/>
    </reaction>
    <physiologicalReaction direction="left-to-right" evidence="5">
        <dbReference type="Rhea" id="RHEA:19670"/>
    </physiologicalReaction>
</comment>
<dbReference type="Gene3D" id="3.40.50.300">
    <property type="entry name" value="P-loop containing nucleotide triphosphate hydrolases"/>
    <property type="match status" value="1"/>
</dbReference>